<comment type="caution">
    <text evidence="5">The sequence shown here is derived from an EMBL/GenBank/DDBJ whole genome shotgun (WGS) entry which is preliminary data.</text>
</comment>
<accession>A0A2I2G6J4</accession>
<dbReference type="Pfam" id="PF08031">
    <property type="entry name" value="BBE"/>
    <property type="match status" value="1"/>
</dbReference>
<dbReference type="GO" id="GO:0016491">
    <property type="term" value="F:oxidoreductase activity"/>
    <property type="evidence" value="ECO:0007669"/>
    <property type="project" value="UniProtKB-KW"/>
</dbReference>
<evidence type="ECO:0000256" key="3">
    <source>
        <dbReference type="SAM" id="SignalP"/>
    </source>
</evidence>
<dbReference type="InterPro" id="IPR012951">
    <property type="entry name" value="BBE"/>
</dbReference>
<gene>
    <name evidence="5" type="ORF">P170DRAFT_360487</name>
</gene>
<dbReference type="Pfam" id="PF01565">
    <property type="entry name" value="FAD_binding_4"/>
    <property type="match status" value="1"/>
</dbReference>
<dbReference type="PANTHER" id="PTHR13878">
    <property type="entry name" value="GULONOLACTONE OXIDASE"/>
    <property type="match status" value="1"/>
</dbReference>
<dbReference type="PROSITE" id="PS51387">
    <property type="entry name" value="FAD_PCMH"/>
    <property type="match status" value="1"/>
</dbReference>
<proteinExistence type="inferred from homology"/>
<dbReference type="AlphaFoldDB" id="A0A2I2G6J4"/>
<dbReference type="RefSeq" id="XP_024703792.1">
    <property type="nucleotide sequence ID" value="XM_024844411.1"/>
</dbReference>
<evidence type="ECO:0000259" key="4">
    <source>
        <dbReference type="PROSITE" id="PS51387"/>
    </source>
</evidence>
<dbReference type="SUPFAM" id="SSF56176">
    <property type="entry name" value="FAD-binding/transporter-associated domain-like"/>
    <property type="match status" value="1"/>
</dbReference>
<dbReference type="InterPro" id="IPR050432">
    <property type="entry name" value="FAD-linked_Oxidoreductases_BP"/>
</dbReference>
<name>A0A2I2G6J4_9EURO</name>
<evidence type="ECO:0000256" key="2">
    <source>
        <dbReference type="ARBA" id="ARBA00023002"/>
    </source>
</evidence>
<dbReference type="GeneID" id="36552111"/>
<evidence type="ECO:0000256" key="1">
    <source>
        <dbReference type="ARBA" id="ARBA00005466"/>
    </source>
</evidence>
<dbReference type="OrthoDB" id="9983560at2759"/>
<dbReference type="EMBL" id="MSFO01000005">
    <property type="protein sequence ID" value="PLB48490.1"/>
    <property type="molecule type" value="Genomic_DNA"/>
</dbReference>
<dbReference type="Gene3D" id="3.30.465.10">
    <property type="match status" value="2"/>
</dbReference>
<feature type="signal peptide" evidence="3">
    <location>
        <begin position="1"/>
        <end position="17"/>
    </location>
</feature>
<reference evidence="5 6" key="1">
    <citation type="submission" date="2016-12" db="EMBL/GenBank/DDBJ databases">
        <title>The genomes of Aspergillus section Nigri reveals drivers in fungal speciation.</title>
        <authorList>
            <consortium name="DOE Joint Genome Institute"/>
            <person name="Vesth T.C."/>
            <person name="Nybo J."/>
            <person name="Theobald S."/>
            <person name="Brandl J."/>
            <person name="Frisvad J.C."/>
            <person name="Nielsen K.F."/>
            <person name="Lyhne E.K."/>
            <person name="Kogle M.E."/>
            <person name="Kuo A."/>
            <person name="Riley R."/>
            <person name="Clum A."/>
            <person name="Nolan M."/>
            <person name="Lipzen A."/>
            <person name="Salamov A."/>
            <person name="Henrissat B."/>
            <person name="Wiebenga A."/>
            <person name="De Vries R.P."/>
            <person name="Grigoriev I.V."/>
            <person name="Mortensen U.H."/>
            <person name="Andersen M.R."/>
            <person name="Baker S.E."/>
        </authorList>
    </citation>
    <scope>NUCLEOTIDE SEQUENCE [LARGE SCALE GENOMIC DNA]</scope>
    <source>
        <strain evidence="5 6">IBT 23096</strain>
    </source>
</reference>
<dbReference type="VEuPathDB" id="FungiDB:P170DRAFT_360487"/>
<dbReference type="GO" id="GO:0071949">
    <property type="term" value="F:FAD binding"/>
    <property type="evidence" value="ECO:0007669"/>
    <property type="project" value="InterPro"/>
</dbReference>
<protein>
    <submittedName>
        <fullName evidence="5">FAD-binding domain-containing protein</fullName>
    </submittedName>
</protein>
<evidence type="ECO:0000313" key="6">
    <source>
        <dbReference type="Proteomes" id="UP000234275"/>
    </source>
</evidence>
<feature type="domain" description="FAD-binding PCMH-type" evidence="4">
    <location>
        <begin position="107"/>
        <end position="292"/>
    </location>
</feature>
<sequence>MLFRTLFLLTAARYAYAECKCTPSDDCWPTQSEWSSLNKTVKGKLIANKPLALPCYKGADYDAQLCETVTANWSSSWFLEESPIGYSYPVLQTCTPGNSSFNPVCDLGTSPAYSINATNENDIAAGIKFAKDNNVRLVIKNTGHDVVGRSQGYGSLSIWIKHLKDGIHFQKQYSSSTKCSSSWTGTTLTVGGGYVWDDVYTEAAKHDVIAVGGSDRSVGVIGGYLQGGGHGAVSHDFGLGTDQVLEYKVVLASGEIVTANECQYTDLFMALRGGGGGTYGVVVSATIKVHPTRPVLMHTLSVSAVGKNVSSFQSAIADLLSSYPNLSDGGFSGDALMEATAYQHTFAKLLSSNATEEDVESGKQTIKQHIIDHLSPMNGTQVNVLSTFTQFSNWQEFFLGSGTHLNPTGTSTVLPSRFFDKKSLVSKQENLKNLIRTIFTTPRSEAKPKAAALELCLVGGGKVLEPTPLTSVNPAWRKTYLLMELVETWYENNFSRQSVLEKATNQKLKAMKDITPGMGTYLNEADRNDPDYKHDWYGDMYEWLSSVKTKYDPEDVFWCHHCVGSDRWEESTGGTVYGPLCKTN</sequence>
<comment type="similarity">
    <text evidence="1">Belongs to the oxygen-dependent FAD-linked oxidoreductase family.</text>
</comment>
<dbReference type="STRING" id="1392250.A0A2I2G6J4"/>
<dbReference type="PANTHER" id="PTHR13878:SF91">
    <property type="entry name" value="FAD BINDING DOMAIN PROTEIN (AFU_ORTHOLOGUE AFUA_6G12070)-RELATED"/>
    <property type="match status" value="1"/>
</dbReference>
<keyword evidence="2" id="KW-0560">Oxidoreductase</keyword>
<evidence type="ECO:0000313" key="5">
    <source>
        <dbReference type="EMBL" id="PLB48490.1"/>
    </source>
</evidence>
<keyword evidence="3" id="KW-0732">Signal</keyword>
<dbReference type="InterPro" id="IPR006094">
    <property type="entry name" value="Oxid_FAD_bind_N"/>
</dbReference>
<organism evidence="5 6">
    <name type="scientific">Aspergillus steynii IBT 23096</name>
    <dbReference type="NCBI Taxonomy" id="1392250"/>
    <lineage>
        <taxon>Eukaryota</taxon>
        <taxon>Fungi</taxon>
        <taxon>Dikarya</taxon>
        <taxon>Ascomycota</taxon>
        <taxon>Pezizomycotina</taxon>
        <taxon>Eurotiomycetes</taxon>
        <taxon>Eurotiomycetidae</taxon>
        <taxon>Eurotiales</taxon>
        <taxon>Aspergillaceae</taxon>
        <taxon>Aspergillus</taxon>
        <taxon>Aspergillus subgen. Circumdati</taxon>
    </lineage>
</organism>
<keyword evidence="6" id="KW-1185">Reference proteome</keyword>
<dbReference type="InterPro" id="IPR036318">
    <property type="entry name" value="FAD-bd_PCMH-like_sf"/>
</dbReference>
<dbReference type="InterPro" id="IPR016166">
    <property type="entry name" value="FAD-bd_PCMH"/>
</dbReference>
<dbReference type="Proteomes" id="UP000234275">
    <property type="component" value="Unassembled WGS sequence"/>
</dbReference>
<dbReference type="InterPro" id="IPR016169">
    <property type="entry name" value="FAD-bd_PCMH_sub2"/>
</dbReference>
<feature type="chain" id="PRO_5014175263" evidence="3">
    <location>
        <begin position="18"/>
        <end position="584"/>
    </location>
</feature>